<sequence length="573" mass="65084">MRLRTVASRSRKGCITCKIRRVKCDEEKPSCHRCRSTGRKCDGYGPPSALSASTTNNQTKDMHIIQHTPQLTQAIRMWMLPSFDRLLTETEYRSLEFFHLQTVSCFGTKAGDFLLRAAYHDPSIRLAAMALGSLHRTFLLEGYDQSRQQKTQFALRQYNSAIRQTLNLFSRMPEGSTDVLLSMCILFFCFESLQGHFKMAVQHVISGLRILKQQESRCQTEGKDALLPSNIIRIMFNTIESQILEIDWGLTIPVEVQLALLSPSQLPSVRMAEETPCTLEGISESFGFLYNQFLKLLALLSISEHSEDGTVSETLAQVESHYLNVKRDIYAWSATLDRYLKTHPVDERERDDHQASNMKILEMWRIMMGIVLKVEGPLFSPSTFDKYTSDFSIVVSLAEKIISLTTPTHSRPNSDIHDCLDEEGKSRPLMLKEETCSPTRPASTSYIPILPKSDPSLPLSCSFSVSLGILTPLWIVATSCRDSQTRYRAINLMRRSRRREGIWDSNLYSRLAMRVVSMEEQAAGIQEGAEYRAADIPVSARVKAMTGRFCDGREGKVEFFRDGFKLSEETVSW</sequence>
<dbReference type="EMBL" id="MU970041">
    <property type="protein sequence ID" value="KAK9325285.1"/>
    <property type="molecule type" value="Genomic_DNA"/>
</dbReference>
<reference evidence="2" key="1">
    <citation type="journal article" date="2024" name="Front. Bioeng. Biotechnol.">
        <title>Genome-scale model development and genomic sequencing of the oleaginous clade Lipomyces.</title>
        <authorList>
            <person name="Czajka J.J."/>
            <person name="Han Y."/>
            <person name="Kim J."/>
            <person name="Mondo S.J."/>
            <person name="Hofstad B.A."/>
            <person name="Robles A."/>
            <person name="Haridas S."/>
            <person name="Riley R."/>
            <person name="LaButti K."/>
            <person name="Pangilinan J."/>
            <person name="Andreopoulos W."/>
            <person name="Lipzen A."/>
            <person name="Yan J."/>
            <person name="Wang M."/>
            <person name="Ng V."/>
            <person name="Grigoriev I.V."/>
            <person name="Spatafora J.W."/>
            <person name="Magnuson J.K."/>
            <person name="Baker S.E."/>
            <person name="Pomraning K.R."/>
        </authorList>
    </citation>
    <scope>NUCLEOTIDE SEQUENCE [LARGE SCALE GENOMIC DNA]</scope>
    <source>
        <strain evidence="2">CBS 10300</strain>
    </source>
</reference>
<dbReference type="Proteomes" id="UP001489719">
    <property type="component" value="Unassembled WGS sequence"/>
</dbReference>
<proteinExistence type="predicted"/>
<keyword evidence="2" id="KW-1185">Reference proteome</keyword>
<organism evidence="1 2">
    <name type="scientific">Lipomyces orientalis</name>
    <dbReference type="NCBI Taxonomy" id="1233043"/>
    <lineage>
        <taxon>Eukaryota</taxon>
        <taxon>Fungi</taxon>
        <taxon>Dikarya</taxon>
        <taxon>Ascomycota</taxon>
        <taxon>Saccharomycotina</taxon>
        <taxon>Lipomycetes</taxon>
        <taxon>Lipomycetales</taxon>
        <taxon>Lipomycetaceae</taxon>
        <taxon>Lipomyces</taxon>
    </lineage>
</organism>
<protein>
    <submittedName>
        <fullName evidence="1">Uncharacterized protein</fullName>
    </submittedName>
</protein>
<evidence type="ECO:0000313" key="2">
    <source>
        <dbReference type="Proteomes" id="UP001489719"/>
    </source>
</evidence>
<accession>A0ACC3TW66</accession>
<gene>
    <name evidence="1" type="ORF">V1517DRAFT_189944</name>
</gene>
<evidence type="ECO:0000313" key="1">
    <source>
        <dbReference type="EMBL" id="KAK9325285.1"/>
    </source>
</evidence>
<name>A0ACC3TW66_9ASCO</name>
<comment type="caution">
    <text evidence="1">The sequence shown here is derived from an EMBL/GenBank/DDBJ whole genome shotgun (WGS) entry which is preliminary data.</text>
</comment>